<sequence>MLVLEHNNCADITLACNMTCFGYDMTMSVATSRLHRCTSQATQGVSTSRGEFNEHGL</sequence>
<accession>A0A0A9DNN3</accession>
<proteinExistence type="predicted"/>
<name>A0A0A9DNN3_ARUDO</name>
<protein>
    <submittedName>
        <fullName evidence="1">Uncharacterized protein</fullName>
    </submittedName>
</protein>
<organism evidence="1">
    <name type="scientific">Arundo donax</name>
    <name type="common">Giant reed</name>
    <name type="synonym">Donax arundinaceus</name>
    <dbReference type="NCBI Taxonomy" id="35708"/>
    <lineage>
        <taxon>Eukaryota</taxon>
        <taxon>Viridiplantae</taxon>
        <taxon>Streptophyta</taxon>
        <taxon>Embryophyta</taxon>
        <taxon>Tracheophyta</taxon>
        <taxon>Spermatophyta</taxon>
        <taxon>Magnoliopsida</taxon>
        <taxon>Liliopsida</taxon>
        <taxon>Poales</taxon>
        <taxon>Poaceae</taxon>
        <taxon>PACMAD clade</taxon>
        <taxon>Arundinoideae</taxon>
        <taxon>Arundineae</taxon>
        <taxon>Arundo</taxon>
    </lineage>
</organism>
<reference evidence="1" key="2">
    <citation type="journal article" date="2015" name="Data Brief">
        <title>Shoot transcriptome of the giant reed, Arundo donax.</title>
        <authorList>
            <person name="Barrero R.A."/>
            <person name="Guerrero F.D."/>
            <person name="Moolhuijzen P."/>
            <person name="Goolsby J.A."/>
            <person name="Tidwell J."/>
            <person name="Bellgard S.E."/>
            <person name="Bellgard M.I."/>
        </authorList>
    </citation>
    <scope>NUCLEOTIDE SEQUENCE</scope>
    <source>
        <tissue evidence="1">Shoot tissue taken approximately 20 cm above the soil surface</tissue>
    </source>
</reference>
<dbReference type="AlphaFoldDB" id="A0A0A9DNN3"/>
<dbReference type="EMBL" id="GBRH01210630">
    <property type="protein sequence ID" value="JAD87265.1"/>
    <property type="molecule type" value="Transcribed_RNA"/>
</dbReference>
<reference evidence="1" key="1">
    <citation type="submission" date="2014-09" db="EMBL/GenBank/DDBJ databases">
        <authorList>
            <person name="Magalhaes I.L.F."/>
            <person name="Oliveira U."/>
            <person name="Santos F.R."/>
            <person name="Vidigal T.H.D.A."/>
            <person name="Brescovit A.D."/>
            <person name="Santos A.J."/>
        </authorList>
    </citation>
    <scope>NUCLEOTIDE SEQUENCE</scope>
    <source>
        <tissue evidence="1">Shoot tissue taken approximately 20 cm above the soil surface</tissue>
    </source>
</reference>
<evidence type="ECO:0000313" key="1">
    <source>
        <dbReference type="EMBL" id="JAD87265.1"/>
    </source>
</evidence>